<comment type="caution">
    <text evidence="1">The sequence shown here is derived from an EMBL/GenBank/DDBJ whole genome shotgun (WGS) entry which is preliminary data.</text>
</comment>
<dbReference type="Proteomes" id="UP000536640">
    <property type="component" value="Unassembled WGS sequence"/>
</dbReference>
<keyword evidence="2" id="KW-1185">Reference proteome</keyword>
<accession>A0A840R6Y3</accession>
<organism evidence="1 2">
    <name type="scientific">Zhongshania antarctica</name>
    <dbReference type="NCBI Taxonomy" id="641702"/>
    <lineage>
        <taxon>Bacteria</taxon>
        <taxon>Pseudomonadati</taxon>
        <taxon>Pseudomonadota</taxon>
        <taxon>Gammaproteobacteria</taxon>
        <taxon>Cellvibrionales</taxon>
        <taxon>Spongiibacteraceae</taxon>
        <taxon>Zhongshania</taxon>
    </lineage>
</organism>
<name>A0A840R6Y3_9GAMM</name>
<protein>
    <submittedName>
        <fullName evidence="1">Uncharacterized protein</fullName>
    </submittedName>
</protein>
<dbReference type="EMBL" id="JACHHW010000013">
    <property type="protein sequence ID" value="MBB5189069.1"/>
    <property type="molecule type" value="Genomic_DNA"/>
</dbReference>
<gene>
    <name evidence="1" type="ORF">HNQ57_003369</name>
</gene>
<evidence type="ECO:0000313" key="1">
    <source>
        <dbReference type="EMBL" id="MBB5189069.1"/>
    </source>
</evidence>
<proteinExistence type="predicted"/>
<dbReference type="AlphaFoldDB" id="A0A840R6Y3"/>
<sequence>MPTSSFCAITVVAKRPSHSLLARQGAGNSHV</sequence>
<evidence type="ECO:0000313" key="2">
    <source>
        <dbReference type="Proteomes" id="UP000536640"/>
    </source>
</evidence>
<reference evidence="1 2" key="1">
    <citation type="submission" date="2020-08" db="EMBL/GenBank/DDBJ databases">
        <title>Genomic Encyclopedia of Type Strains, Phase IV (KMG-IV): sequencing the most valuable type-strain genomes for metagenomic binning, comparative biology and taxonomic classification.</title>
        <authorList>
            <person name="Goeker M."/>
        </authorList>
    </citation>
    <scope>NUCLEOTIDE SEQUENCE [LARGE SCALE GENOMIC DNA]</scope>
    <source>
        <strain evidence="1 2">DSM 25701</strain>
    </source>
</reference>